<feature type="region of interest" description="Disordered" evidence="1">
    <location>
        <begin position="1"/>
        <end position="86"/>
    </location>
</feature>
<dbReference type="AlphaFoldDB" id="A0A1V8SYK0"/>
<feature type="region of interest" description="Disordered" evidence="1">
    <location>
        <begin position="108"/>
        <end position="218"/>
    </location>
</feature>
<dbReference type="Proteomes" id="UP000192596">
    <property type="component" value="Unassembled WGS sequence"/>
</dbReference>
<sequence length="539" mass="57550">MSVDLTSTTARVPKLAGNDAPSSNATRIRNINASDSRPSTGESTTSRPRTARTDESRASGQRTRNASISTTQSAFSSSKQSPAKRKSGVLGFLTLKEPSTLALQQYAEQQKKATAVKAGTKPPSTRSGVSTQKLPDYVPKVNSKWDGLPEPADKMATQRKRSSKVESTFSQHTMATKRSSYRSNNTSSDGSQSTRRPFGSLSSRPSSLGTPPRSRNASVQNMVDNSRGMAQPRSPLTAVHPALRDQTTKNGVHTFLHPPTPEPPEVQEVIRGSDLDLPDLPELEDLGAALYLSTSAEPSPLTPPAHDGRLDSALDLQPHAMTCDGNATFWYSDTDNDSLYTPHPRLKIHTPGTGSRAGSIRNWPLQNAAPPTPLSPTTDSSRPYHRFSQHSAPRSPSPTPIAELPATPLYAPSDMTRPSTAVSSDILQSTYPAGTTFRPPTTSSASSSGGASTVAPSIIAPSIIAPSIAPSTVPSVMSAQWHMPPKQRLGLGGVVRMSEVMPWEIEGELEEMAGGRESRASAKVEGKGIKRLSRVLGLR</sequence>
<dbReference type="EMBL" id="NAJO01000022">
    <property type="protein sequence ID" value="OQO04154.1"/>
    <property type="molecule type" value="Genomic_DNA"/>
</dbReference>
<dbReference type="InParanoid" id="A0A1V8SYK0"/>
<accession>A0A1V8SYK0</accession>
<feature type="compositionally biased region" description="Low complexity" evidence="1">
    <location>
        <begin position="66"/>
        <end position="81"/>
    </location>
</feature>
<proteinExistence type="predicted"/>
<feature type="compositionally biased region" description="Polar residues" evidence="1">
    <location>
        <begin position="1"/>
        <end position="10"/>
    </location>
</feature>
<feature type="compositionally biased region" description="Polar residues" evidence="1">
    <location>
        <begin position="122"/>
        <end position="133"/>
    </location>
</feature>
<name>A0A1V8SYK0_9PEZI</name>
<evidence type="ECO:0000313" key="2">
    <source>
        <dbReference type="EMBL" id="OQO04154.1"/>
    </source>
</evidence>
<keyword evidence="3" id="KW-1185">Reference proteome</keyword>
<feature type="region of interest" description="Disordered" evidence="1">
    <location>
        <begin position="342"/>
        <end position="409"/>
    </location>
</feature>
<feature type="compositionally biased region" description="Polar residues" evidence="1">
    <location>
        <begin position="165"/>
        <end position="218"/>
    </location>
</feature>
<evidence type="ECO:0000256" key="1">
    <source>
        <dbReference type="SAM" id="MobiDB-lite"/>
    </source>
</evidence>
<comment type="caution">
    <text evidence="2">The sequence shown here is derived from an EMBL/GenBank/DDBJ whole genome shotgun (WGS) entry which is preliminary data.</text>
</comment>
<reference evidence="3" key="1">
    <citation type="submission" date="2017-03" db="EMBL/GenBank/DDBJ databases">
        <title>Genomes of endolithic fungi from Antarctica.</title>
        <authorList>
            <person name="Coleine C."/>
            <person name="Masonjones S."/>
            <person name="Stajich J.E."/>
        </authorList>
    </citation>
    <scope>NUCLEOTIDE SEQUENCE [LARGE SCALE GENOMIC DNA]</scope>
    <source>
        <strain evidence="3">CCFEE 5527</strain>
    </source>
</reference>
<dbReference type="OrthoDB" id="4117770at2759"/>
<evidence type="ECO:0000313" key="3">
    <source>
        <dbReference type="Proteomes" id="UP000192596"/>
    </source>
</evidence>
<organism evidence="2 3">
    <name type="scientific">Cryoendolithus antarcticus</name>
    <dbReference type="NCBI Taxonomy" id="1507870"/>
    <lineage>
        <taxon>Eukaryota</taxon>
        <taxon>Fungi</taxon>
        <taxon>Dikarya</taxon>
        <taxon>Ascomycota</taxon>
        <taxon>Pezizomycotina</taxon>
        <taxon>Dothideomycetes</taxon>
        <taxon>Dothideomycetidae</taxon>
        <taxon>Cladosporiales</taxon>
        <taxon>Cladosporiaceae</taxon>
        <taxon>Cryoendolithus</taxon>
    </lineage>
</organism>
<feature type="region of interest" description="Disordered" evidence="1">
    <location>
        <begin position="431"/>
        <end position="450"/>
    </location>
</feature>
<feature type="compositionally biased region" description="Low complexity" evidence="1">
    <location>
        <begin position="439"/>
        <end position="450"/>
    </location>
</feature>
<feature type="compositionally biased region" description="Polar residues" evidence="1">
    <location>
        <begin position="20"/>
        <end position="48"/>
    </location>
</feature>
<gene>
    <name evidence="2" type="ORF">B0A48_10764</name>
</gene>
<protein>
    <submittedName>
        <fullName evidence="2">Uncharacterized protein</fullName>
    </submittedName>
</protein>